<dbReference type="InterPro" id="IPR006016">
    <property type="entry name" value="UspA"/>
</dbReference>
<dbReference type="OrthoDB" id="9792500at2"/>
<keyword evidence="5" id="KW-1185">Reference proteome</keyword>
<organism evidence="4 5">
    <name type="scientific">Photobacterium galatheae</name>
    <dbReference type="NCBI Taxonomy" id="1654360"/>
    <lineage>
        <taxon>Bacteria</taxon>
        <taxon>Pseudomonadati</taxon>
        <taxon>Pseudomonadota</taxon>
        <taxon>Gammaproteobacteria</taxon>
        <taxon>Vibrionales</taxon>
        <taxon>Vibrionaceae</taxon>
        <taxon>Photobacterium</taxon>
    </lineage>
</organism>
<reference evidence="4 5" key="1">
    <citation type="submission" date="2014-04" db="EMBL/GenBank/DDBJ databases">
        <title>Draft genome sequence of Photobacterium halotolerans S2753: a solonamide, ngercheumicin and holomycin producer.</title>
        <authorList>
            <person name="Machado H.R."/>
            <person name="Gram L."/>
        </authorList>
    </citation>
    <scope>NUCLEOTIDE SEQUENCE [LARGE SCALE GENOMIC DNA]</scope>
    <source>
        <strain evidence="4 5">S2753</strain>
    </source>
</reference>
<dbReference type="Proteomes" id="UP000027192">
    <property type="component" value="Unassembled WGS sequence"/>
</dbReference>
<dbReference type="STRING" id="1654360.EA58_07645"/>
<sequence>MKLYKTVLLALNPDDQRAQQLVVKAGVVASHNHADLHLAYVEPGVGNLSFLDIELQLKEAHDDQELRRMAQLSELATHSPQPVRAMHLYDGDVAKHLIELAAKIHADLVIVGHAKTDLHWLREDVRRELDLHLKCDVLICR</sequence>
<dbReference type="GO" id="GO:0005737">
    <property type="term" value="C:cytoplasm"/>
    <property type="evidence" value="ECO:0007669"/>
    <property type="project" value="UniProtKB-SubCell"/>
</dbReference>
<keyword evidence="2" id="KW-0963">Cytoplasm</keyword>
<comment type="caution">
    <text evidence="4">The sequence shown here is derived from an EMBL/GenBank/DDBJ whole genome shotgun (WGS) entry which is preliminary data.</text>
</comment>
<dbReference type="InterPro" id="IPR006015">
    <property type="entry name" value="Universal_stress_UspA"/>
</dbReference>
<dbReference type="AlphaFoldDB" id="A0A066RNQ9"/>
<dbReference type="EMBL" id="JMIB01000013">
    <property type="protein sequence ID" value="KDM92090.1"/>
    <property type="molecule type" value="Genomic_DNA"/>
</dbReference>
<dbReference type="Gene3D" id="3.40.50.620">
    <property type="entry name" value="HUPs"/>
    <property type="match status" value="1"/>
</dbReference>
<dbReference type="InterPro" id="IPR014729">
    <property type="entry name" value="Rossmann-like_a/b/a_fold"/>
</dbReference>
<proteinExistence type="inferred from homology"/>
<gene>
    <name evidence="4" type="ORF">EA58_07645</name>
</gene>
<dbReference type="PIRSF" id="PIRSF006276">
    <property type="entry name" value="UspA"/>
    <property type="match status" value="1"/>
</dbReference>
<evidence type="ECO:0000256" key="2">
    <source>
        <dbReference type="PIRNR" id="PIRNR006276"/>
    </source>
</evidence>
<protein>
    <recommendedName>
        <fullName evidence="2">Universal stress protein</fullName>
    </recommendedName>
</protein>
<accession>A0A066RNQ9</accession>
<evidence type="ECO:0000313" key="5">
    <source>
        <dbReference type="Proteomes" id="UP000027192"/>
    </source>
</evidence>
<comment type="similarity">
    <text evidence="1 2">Belongs to the universal stress protein A family.</text>
</comment>
<evidence type="ECO:0000313" key="4">
    <source>
        <dbReference type="EMBL" id="KDM92090.1"/>
    </source>
</evidence>
<dbReference type="SUPFAM" id="SSF52402">
    <property type="entry name" value="Adenine nucleotide alpha hydrolases-like"/>
    <property type="match status" value="1"/>
</dbReference>
<dbReference type="Pfam" id="PF00582">
    <property type="entry name" value="Usp"/>
    <property type="match status" value="1"/>
</dbReference>
<evidence type="ECO:0000259" key="3">
    <source>
        <dbReference type="Pfam" id="PF00582"/>
    </source>
</evidence>
<dbReference type="RefSeq" id="WP_036750877.1">
    <property type="nucleotide sequence ID" value="NZ_JAGSGC010000016.1"/>
</dbReference>
<feature type="domain" description="UspA" evidence="3">
    <location>
        <begin position="4"/>
        <end position="141"/>
    </location>
</feature>
<comment type="subcellular location">
    <subcellularLocation>
        <location evidence="2">Cytoplasm</location>
    </subcellularLocation>
</comment>
<evidence type="ECO:0000256" key="1">
    <source>
        <dbReference type="ARBA" id="ARBA00008791"/>
    </source>
</evidence>
<name>A0A066RNQ9_9GAMM</name>